<keyword evidence="4" id="KW-1185">Reference proteome</keyword>
<feature type="compositionally biased region" description="Basic and acidic residues" evidence="1">
    <location>
        <begin position="239"/>
        <end position="255"/>
    </location>
</feature>
<dbReference type="PANTHER" id="PTHR33539:SF1">
    <property type="entry name" value="UPF0764 PROTEIN C16ORF89"/>
    <property type="match status" value="1"/>
</dbReference>
<evidence type="ECO:0000256" key="2">
    <source>
        <dbReference type="SAM" id="Phobius"/>
    </source>
</evidence>
<gene>
    <name evidence="3" type="ORF">DGYR_LOCUS9719</name>
</gene>
<sequence length="321" mass="37356">MTLFPDVEEEESDNCFSQLFGTAGYTHCSFGDNCLNMLIKKGGKEYVITHQVLLGFIIKMESCTNIEHQLLEKGIHLEKHMNELCTNNFFEVATSVRLLRGKIPAQYRDLFMEQIFVCPSYGYTHFLHTYFLKQIMSWQHSSGCFGTPDSVMSEKNTTAIKNMRRLLEEKELPNGCMSHESGVACGALVVFLRFLIEHPQSSDSSFNNLLEHSLTTNVKLLTEVEEQPVPKIIGQDYTNEEKKESNNDQDYHQYMDIDDPRRSDIRQELQRDASLRQRSYKNRSDSIHLFIFLLAIIPSLILLFRFIRSRRIVILYPARFW</sequence>
<dbReference type="Proteomes" id="UP000549394">
    <property type="component" value="Unassembled WGS sequence"/>
</dbReference>
<evidence type="ECO:0000256" key="1">
    <source>
        <dbReference type="SAM" id="MobiDB-lite"/>
    </source>
</evidence>
<proteinExistence type="predicted"/>
<keyword evidence="2" id="KW-1133">Transmembrane helix</keyword>
<dbReference type="InterPro" id="IPR031751">
    <property type="entry name" value="DUF4735"/>
</dbReference>
<protein>
    <submittedName>
        <fullName evidence="3">DgyrCDS10284</fullName>
    </submittedName>
</protein>
<dbReference type="EMBL" id="CAJFCJ010000015">
    <property type="protein sequence ID" value="CAD5121814.1"/>
    <property type="molecule type" value="Genomic_DNA"/>
</dbReference>
<evidence type="ECO:0000313" key="3">
    <source>
        <dbReference type="EMBL" id="CAD5121814.1"/>
    </source>
</evidence>
<dbReference type="OrthoDB" id="5949187at2759"/>
<keyword evidence="2" id="KW-0472">Membrane</keyword>
<dbReference type="Pfam" id="PF15882">
    <property type="entry name" value="DUF4735"/>
    <property type="match status" value="1"/>
</dbReference>
<comment type="caution">
    <text evidence="3">The sequence shown here is derived from an EMBL/GenBank/DDBJ whole genome shotgun (WGS) entry which is preliminary data.</text>
</comment>
<reference evidence="3 4" key="1">
    <citation type="submission" date="2020-08" db="EMBL/GenBank/DDBJ databases">
        <authorList>
            <person name="Hejnol A."/>
        </authorList>
    </citation>
    <scope>NUCLEOTIDE SEQUENCE [LARGE SCALE GENOMIC DNA]</scope>
</reference>
<dbReference type="GO" id="GO:0016020">
    <property type="term" value="C:membrane"/>
    <property type="evidence" value="ECO:0007669"/>
    <property type="project" value="TreeGrafter"/>
</dbReference>
<organism evidence="3 4">
    <name type="scientific">Dimorphilus gyrociliatus</name>
    <dbReference type="NCBI Taxonomy" id="2664684"/>
    <lineage>
        <taxon>Eukaryota</taxon>
        <taxon>Metazoa</taxon>
        <taxon>Spiralia</taxon>
        <taxon>Lophotrochozoa</taxon>
        <taxon>Annelida</taxon>
        <taxon>Polychaeta</taxon>
        <taxon>Polychaeta incertae sedis</taxon>
        <taxon>Dinophilidae</taxon>
        <taxon>Dimorphilus</taxon>
    </lineage>
</organism>
<feature type="transmembrane region" description="Helical" evidence="2">
    <location>
        <begin position="287"/>
        <end position="307"/>
    </location>
</feature>
<keyword evidence="2" id="KW-0812">Transmembrane</keyword>
<evidence type="ECO:0000313" key="4">
    <source>
        <dbReference type="Proteomes" id="UP000549394"/>
    </source>
</evidence>
<dbReference type="PANTHER" id="PTHR33539">
    <property type="entry name" value="UPF0764 PROTEIN C16ORF89"/>
    <property type="match status" value="1"/>
</dbReference>
<feature type="region of interest" description="Disordered" evidence="1">
    <location>
        <begin position="232"/>
        <end position="255"/>
    </location>
</feature>
<accession>A0A7I8W151</accession>
<name>A0A7I8W151_9ANNE</name>
<dbReference type="AlphaFoldDB" id="A0A7I8W151"/>
<dbReference type="GO" id="GO:0005829">
    <property type="term" value="C:cytosol"/>
    <property type="evidence" value="ECO:0007669"/>
    <property type="project" value="TreeGrafter"/>
</dbReference>